<evidence type="ECO:0000256" key="3">
    <source>
        <dbReference type="ARBA" id="ARBA00015444"/>
    </source>
</evidence>
<dbReference type="PANTHER" id="PTHR15628:SF1">
    <property type="entry name" value="RWD DOMAIN-CONTAINING PROTEIN 3"/>
    <property type="match status" value="1"/>
</dbReference>
<protein>
    <recommendedName>
        <fullName evidence="3">RWD domain-containing protein 3</fullName>
    </recommendedName>
</protein>
<evidence type="ECO:0000313" key="7">
    <source>
        <dbReference type="EMBL" id="GFT41298.1"/>
    </source>
</evidence>
<evidence type="ECO:0000256" key="2">
    <source>
        <dbReference type="ARBA" id="ARBA00004496"/>
    </source>
</evidence>
<dbReference type="SMART" id="SM00591">
    <property type="entry name" value="RWD"/>
    <property type="match status" value="1"/>
</dbReference>
<comment type="subcellular location">
    <subcellularLocation>
        <location evidence="2">Cytoplasm</location>
    </subcellularLocation>
    <subcellularLocation>
        <location evidence="1">Nucleus</location>
    </subcellularLocation>
</comment>
<dbReference type="OrthoDB" id="167315at2759"/>
<dbReference type="AlphaFoldDB" id="A0A8X6TPB7"/>
<dbReference type="InterPro" id="IPR016135">
    <property type="entry name" value="UBQ-conjugating_enzyme/RWD"/>
</dbReference>
<dbReference type="GO" id="GO:0033235">
    <property type="term" value="P:positive regulation of protein sumoylation"/>
    <property type="evidence" value="ECO:0007669"/>
    <property type="project" value="InterPro"/>
</dbReference>
<gene>
    <name evidence="7" type="primary">RWDD3</name>
    <name evidence="7" type="ORF">NPIL_653432</name>
</gene>
<dbReference type="PANTHER" id="PTHR15628">
    <property type="entry name" value="RWD DOMAIN-CONTAINING PROTEIN 3"/>
    <property type="match status" value="1"/>
</dbReference>
<dbReference type="PROSITE" id="PS50908">
    <property type="entry name" value="RWD"/>
    <property type="match status" value="1"/>
</dbReference>
<evidence type="ECO:0000256" key="5">
    <source>
        <dbReference type="ARBA" id="ARBA00023242"/>
    </source>
</evidence>
<keyword evidence="5" id="KW-0539">Nucleus</keyword>
<evidence type="ECO:0000259" key="6">
    <source>
        <dbReference type="PROSITE" id="PS50908"/>
    </source>
</evidence>
<reference evidence="7" key="1">
    <citation type="submission" date="2020-08" db="EMBL/GenBank/DDBJ databases">
        <title>Multicomponent nature underlies the extraordinary mechanical properties of spider dragline silk.</title>
        <authorList>
            <person name="Kono N."/>
            <person name="Nakamura H."/>
            <person name="Mori M."/>
            <person name="Yoshida Y."/>
            <person name="Ohtoshi R."/>
            <person name="Malay A.D."/>
            <person name="Moran D.A.P."/>
            <person name="Tomita M."/>
            <person name="Numata K."/>
            <person name="Arakawa K."/>
        </authorList>
    </citation>
    <scope>NUCLEOTIDE SEQUENCE</scope>
</reference>
<comment type="caution">
    <text evidence="7">The sequence shown here is derived from an EMBL/GenBank/DDBJ whole genome shotgun (WGS) entry which is preliminary data.</text>
</comment>
<evidence type="ECO:0000313" key="8">
    <source>
        <dbReference type="Proteomes" id="UP000887013"/>
    </source>
</evidence>
<keyword evidence="4" id="KW-0963">Cytoplasm</keyword>
<feature type="domain" description="RWD" evidence="6">
    <location>
        <begin position="7"/>
        <end position="103"/>
    </location>
</feature>
<dbReference type="InterPro" id="IPR038840">
    <property type="entry name" value="RWDD3"/>
</dbReference>
<sequence>MEDLFSDELECLKSCYDSSEFIHFVSSQSHILKFTVSEDSCLTFEILDQYPQTVPLISLSSGKLSNAQKNMIESDIRNFTEGLIGSPMILDIVIKFQELYKSYLTKYVFSEQKVSHPEDDHVAVILIDHIRQRNKYLKALSSWASDFNILGGVIFCCKWIFLIIQGTQKNVKKYIIQHRTSCIDVDSSGRPCKEKMSTILYEGNSFKSFTSFSVEEFSTLKHLEEYLKSKNMETVFQDVIKPVVLKN</sequence>
<dbReference type="GO" id="GO:1902073">
    <property type="term" value="P:positive regulation of hypoxia-inducible factor-1alpha signaling pathway"/>
    <property type="evidence" value="ECO:0007669"/>
    <property type="project" value="InterPro"/>
</dbReference>
<dbReference type="GO" id="GO:0005737">
    <property type="term" value="C:cytoplasm"/>
    <property type="evidence" value="ECO:0007669"/>
    <property type="project" value="UniProtKB-SubCell"/>
</dbReference>
<dbReference type="GO" id="GO:0005634">
    <property type="term" value="C:nucleus"/>
    <property type="evidence" value="ECO:0007669"/>
    <property type="project" value="UniProtKB-SubCell"/>
</dbReference>
<proteinExistence type="predicted"/>
<dbReference type="SUPFAM" id="SSF54495">
    <property type="entry name" value="UBC-like"/>
    <property type="match status" value="1"/>
</dbReference>
<organism evidence="7 8">
    <name type="scientific">Nephila pilipes</name>
    <name type="common">Giant wood spider</name>
    <name type="synonym">Nephila maculata</name>
    <dbReference type="NCBI Taxonomy" id="299642"/>
    <lineage>
        <taxon>Eukaryota</taxon>
        <taxon>Metazoa</taxon>
        <taxon>Ecdysozoa</taxon>
        <taxon>Arthropoda</taxon>
        <taxon>Chelicerata</taxon>
        <taxon>Arachnida</taxon>
        <taxon>Araneae</taxon>
        <taxon>Araneomorphae</taxon>
        <taxon>Entelegynae</taxon>
        <taxon>Araneoidea</taxon>
        <taxon>Nephilidae</taxon>
        <taxon>Nephila</taxon>
    </lineage>
</organism>
<evidence type="ECO:0000256" key="1">
    <source>
        <dbReference type="ARBA" id="ARBA00004123"/>
    </source>
</evidence>
<accession>A0A8X6TPB7</accession>
<dbReference type="CDD" id="cd24164">
    <property type="entry name" value="RWDD3_C"/>
    <property type="match status" value="1"/>
</dbReference>
<dbReference type="InterPro" id="IPR006575">
    <property type="entry name" value="RWD_dom"/>
</dbReference>
<dbReference type="Proteomes" id="UP000887013">
    <property type="component" value="Unassembled WGS sequence"/>
</dbReference>
<evidence type="ECO:0000256" key="4">
    <source>
        <dbReference type="ARBA" id="ARBA00022490"/>
    </source>
</evidence>
<dbReference type="EMBL" id="BMAW01014950">
    <property type="protein sequence ID" value="GFT41298.1"/>
    <property type="molecule type" value="Genomic_DNA"/>
</dbReference>
<dbReference type="Pfam" id="PF05773">
    <property type="entry name" value="RWD"/>
    <property type="match status" value="1"/>
</dbReference>
<dbReference type="Gene3D" id="3.10.110.10">
    <property type="entry name" value="Ubiquitin Conjugating Enzyme"/>
    <property type="match status" value="1"/>
</dbReference>
<keyword evidence="8" id="KW-1185">Reference proteome</keyword>
<name>A0A8X6TPB7_NEPPI</name>